<comment type="caution">
    <text evidence="1">The sequence shown here is derived from an EMBL/GenBank/DDBJ whole genome shotgun (WGS) entry which is preliminary data.</text>
</comment>
<dbReference type="Proteomes" id="UP000789901">
    <property type="component" value="Unassembled WGS sequence"/>
</dbReference>
<feature type="non-terminal residue" evidence="1">
    <location>
        <position position="1"/>
    </location>
</feature>
<keyword evidence="2" id="KW-1185">Reference proteome</keyword>
<gene>
    <name evidence="1" type="ORF">GMARGA_LOCUS18394</name>
</gene>
<dbReference type="EMBL" id="CAJVQB010014648">
    <property type="protein sequence ID" value="CAG8769822.1"/>
    <property type="molecule type" value="Genomic_DNA"/>
</dbReference>
<evidence type="ECO:0000313" key="1">
    <source>
        <dbReference type="EMBL" id="CAG8769822.1"/>
    </source>
</evidence>
<dbReference type="PANTHER" id="PTHR35385">
    <property type="entry name" value="PROTEIN B, PUTATIVE-RELATED-RELATED"/>
    <property type="match status" value="1"/>
</dbReference>
<protein>
    <submittedName>
        <fullName evidence="1">26358_t:CDS:1</fullName>
    </submittedName>
</protein>
<evidence type="ECO:0000313" key="2">
    <source>
        <dbReference type="Proteomes" id="UP000789901"/>
    </source>
</evidence>
<name>A0ABN7VI33_GIGMA</name>
<sequence>QYRNEHLGGKNGITMFQRLTDEVKNYNNLGKVIQYFKITNLMDCVHKIIQQSGEICYVDALASFELLNTSITLFYASCIVGALSLSLLVTSNELELTLKKGMNLLKTLFPQYAFFGRGPNIGPMTFLTDNSAGECNTLEYCWPQAGHLLCVFHVLQAFWCWLHNSKHCIDKNHKMLIMKTMRKMLYAQTEIKMIKYYDELKANYYHIYPQLQKHFELL</sequence>
<reference evidence="1 2" key="1">
    <citation type="submission" date="2021-06" db="EMBL/GenBank/DDBJ databases">
        <authorList>
            <person name="Kallberg Y."/>
            <person name="Tangrot J."/>
            <person name="Rosling A."/>
        </authorList>
    </citation>
    <scope>NUCLEOTIDE SEQUENCE [LARGE SCALE GENOMIC DNA]</scope>
    <source>
        <strain evidence="1 2">120-4 pot B 10/14</strain>
    </source>
</reference>
<dbReference type="PANTHER" id="PTHR35385:SF2">
    <property type="entry name" value="PROTEIN B, PUTATIVE-RELATED"/>
    <property type="match status" value="1"/>
</dbReference>
<accession>A0ABN7VI33</accession>
<organism evidence="1 2">
    <name type="scientific">Gigaspora margarita</name>
    <dbReference type="NCBI Taxonomy" id="4874"/>
    <lineage>
        <taxon>Eukaryota</taxon>
        <taxon>Fungi</taxon>
        <taxon>Fungi incertae sedis</taxon>
        <taxon>Mucoromycota</taxon>
        <taxon>Glomeromycotina</taxon>
        <taxon>Glomeromycetes</taxon>
        <taxon>Diversisporales</taxon>
        <taxon>Gigasporaceae</taxon>
        <taxon>Gigaspora</taxon>
    </lineage>
</organism>
<proteinExistence type="predicted"/>